<dbReference type="EMBL" id="AVOT02070394">
    <property type="protein sequence ID" value="MBW0561011.1"/>
    <property type="molecule type" value="Genomic_DNA"/>
</dbReference>
<dbReference type="InterPro" id="IPR050951">
    <property type="entry name" value="Retrovirus_Pol_polyprotein"/>
</dbReference>
<dbReference type="PROSITE" id="PS50994">
    <property type="entry name" value="INTEGRASE"/>
    <property type="match status" value="1"/>
</dbReference>
<dbReference type="GO" id="GO:0003723">
    <property type="term" value="F:RNA binding"/>
    <property type="evidence" value="ECO:0007669"/>
    <property type="project" value="UniProtKB-KW"/>
</dbReference>
<evidence type="ECO:0000313" key="4">
    <source>
        <dbReference type="Proteomes" id="UP000765509"/>
    </source>
</evidence>
<feature type="domain" description="Integrase catalytic" evidence="2">
    <location>
        <begin position="1"/>
        <end position="111"/>
    </location>
</feature>
<dbReference type="InterPro" id="IPR001584">
    <property type="entry name" value="Integrase_cat-core"/>
</dbReference>
<keyword evidence="1" id="KW-0694">RNA-binding</keyword>
<protein>
    <recommendedName>
        <fullName evidence="2">Integrase catalytic domain-containing protein</fullName>
    </recommendedName>
</protein>
<dbReference type="PANTHER" id="PTHR37984">
    <property type="entry name" value="PROTEIN CBG26694"/>
    <property type="match status" value="1"/>
</dbReference>
<proteinExistence type="predicted"/>
<dbReference type="InterPro" id="IPR036397">
    <property type="entry name" value="RNaseH_sf"/>
</dbReference>
<reference evidence="3" key="1">
    <citation type="submission" date="2021-03" db="EMBL/GenBank/DDBJ databases">
        <title>Draft genome sequence of rust myrtle Austropuccinia psidii MF-1, a brazilian biotype.</title>
        <authorList>
            <person name="Quecine M.C."/>
            <person name="Pachon D.M.R."/>
            <person name="Bonatelli M.L."/>
            <person name="Correr F.H."/>
            <person name="Franceschini L.M."/>
            <person name="Leite T.F."/>
            <person name="Margarido G.R.A."/>
            <person name="Almeida C.A."/>
            <person name="Ferrarezi J.A."/>
            <person name="Labate C.A."/>
        </authorList>
    </citation>
    <scope>NUCLEOTIDE SEQUENCE</scope>
    <source>
        <strain evidence="3">MF-1</strain>
    </source>
</reference>
<dbReference type="OrthoDB" id="2273864at2759"/>
<dbReference type="Proteomes" id="UP000765509">
    <property type="component" value="Unassembled WGS sequence"/>
</dbReference>
<dbReference type="InterPro" id="IPR012337">
    <property type="entry name" value="RNaseH-like_sf"/>
</dbReference>
<evidence type="ECO:0000259" key="2">
    <source>
        <dbReference type="PROSITE" id="PS50994"/>
    </source>
</evidence>
<dbReference type="PANTHER" id="PTHR37984:SF5">
    <property type="entry name" value="PROTEIN NYNRIN-LIKE"/>
    <property type="match status" value="1"/>
</dbReference>
<dbReference type="Pfam" id="PF00665">
    <property type="entry name" value="rve"/>
    <property type="match status" value="1"/>
</dbReference>
<feature type="non-terminal residue" evidence="3">
    <location>
        <position position="111"/>
    </location>
</feature>
<accession>A0A9Q3JFB3</accession>
<dbReference type="AlphaFoldDB" id="A0A9Q3JFB3"/>
<gene>
    <name evidence="3" type="ORF">O181_100726</name>
</gene>
<evidence type="ECO:0000256" key="1">
    <source>
        <dbReference type="ARBA" id="ARBA00022884"/>
    </source>
</evidence>
<keyword evidence="4" id="KW-1185">Reference proteome</keyword>
<dbReference type="Gene3D" id="3.30.420.10">
    <property type="entry name" value="Ribonuclease H-like superfamily/Ribonuclease H"/>
    <property type="match status" value="1"/>
</dbReference>
<dbReference type="SUPFAM" id="SSF53098">
    <property type="entry name" value="Ribonuclease H-like"/>
    <property type="match status" value="1"/>
</dbReference>
<organism evidence="3 4">
    <name type="scientific">Austropuccinia psidii MF-1</name>
    <dbReference type="NCBI Taxonomy" id="1389203"/>
    <lineage>
        <taxon>Eukaryota</taxon>
        <taxon>Fungi</taxon>
        <taxon>Dikarya</taxon>
        <taxon>Basidiomycota</taxon>
        <taxon>Pucciniomycotina</taxon>
        <taxon>Pucciniomycetes</taxon>
        <taxon>Pucciniales</taxon>
        <taxon>Sphaerophragmiaceae</taxon>
        <taxon>Austropuccinia</taxon>
    </lineage>
</organism>
<comment type="caution">
    <text evidence="3">The sequence shown here is derived from an EMBL/GenBank/DDBJ whole genome shotgun (WGS) entry which is preliminary data.</text>
</comment>
<sequence>MDVITQLPLSRNFDLILVVVDRVSKMAIFIPTYAAITALDLAQIFISRVFSKNGVPISIVSDRGSLFVSSFWTQLCQQLKISRDLSTAFHPETDGQTERVNQILEQYLWMY</sequence>
<dbReference type="GO" id="GO:0005634">
    <property type="term" value="C:nucleus"/>
    <property type="evidence" value="ECO:0007669"/>
    <property type="project" value="UniProtKB-ARBA"/>
</dbReference>
<dbReference type="GO" id="GO:0015074">
    <property type="term" value="P:DNA integration"/>
    <property type="evidence" value="ECO:0007669"/>
    <property type="project" value="InterPro"/>
</dbReference>
<name>A0A9Q3JFB3_9BASI</name>
<evidence type="ECO:0000313" key="3">
    <source>
        <dbReference type="EMBL" id="MBW0561011.1"/>
    </source>
</evidence>